<keyword evidence="5" id="KW-1185">Reference proteome</keyword>
<dbReference type="Gene3D" id="2.130.10.10">
    <property type="entry name" value="YVTN repeat-like/Quinoprotein amine dehydrogenase"/>
    <property type="match status" value="1"/>
</dbReference>
<accession>A0AAD9LPX8</accession>
<dbReference type="InterPro" id="IPR036322">
    <property type="entry name" value="WD40_repeat_dom_sf"/>
</dbReference>
<dbReference type="CDD" id="cd16484">
    <property type="entry name" value="RING-H2_Vps"/>
    <property type="match status" value="1"/>
</dbReference>
<dbReference type="Proteomes" id="UP001259832">
    <property type="component" value="Unassembled WGS sequence"/>
</dbReference>
<dbReference type="SUPFAM" id="SSF57850">
    <property type="entry name" value="RING/U-box"/>
    <property type="match status" value="1"/>
</dbReference>
<protein>
    <submittedName>
        <fullName evidence="4">Hermansky-Pudlak syndrome 5</fullName>
    </submittedName>
</protein>
<keyword evidence="1" id="KW-0479">Metal-binding</keyword>
<dbReference type="InterPro" id="IPR001841">
    <property type="entry name" value="Znf_RING"/>
</dbReference>
<name>A0AAD9LPX8_9STRA</name>
<evidence type="ECO:0000313" key="4">
    <source>
        <dbReference type="EMBL" id="KAK1944136.1"/>
    </source>
</evidence>
<feature type="region of interest" description="Disordered" evidence="2">
    <location>
        <begin position="12"/>
        <end position="39"/>
    </location>
</feature>
<dbReference type="PANTHER" id="PTHR23287:SF16">
    <property type="entry name" value="TECTONIN BETA-PROPELLER REPEAT-CONTAINING PROTEIN 2"/>
    <property type="match status" value="1"/>
</dbReference>
<sequence length="1612" mass="177969">MLVIWTNQLRHPPSTYKAKSNGGRPRSPPAMPPNGGDATATAVRSRPLLHYKDLGVGTQNRKVRFTCVHASENFLACGANNGSVYLYATSALSRSEGDRASAKYHLVKMISPPSNDRVAVTCLSICPLQKRLVVGTMRGVVYAIQLSDYHKIGEKVEFSHDFHAGFPITCFLWDRRGARLFSACNAGLVCQTVLRAGMSAIFGSTDTELLLKEETGIVQLDLAKSNRSYILMVSSQLRVLLLNLTAGDGSAVQIGTKARQGSYGACFFTSLNVESIDPAKKREIKVFSSRPGRRVWIADPQSGTVSSTLKFSLSKNPTSFLQSPECSMEEGIQPRNLSINKLGRFQFLQDPPYAPQDVKDATTLLVSWNVGSSVLFFLDPFAVEIVEWHLDLGIIHDLKIVNETTIVVLHGDAPKVSLIQSCSADQFLQLYGADDMKKAVELAVEFNLNDANVVGSLQNQWSTFLEKNSGNSGEYGELTGALKALADKTKALEGEYKAAVESGLPTPTDSQPLQVIFKQRPQQAISAATTATSDLFAASSDSADTEVTLATGSTLHKPIEYFDVLAPSDQSYSKSICAPDGSFMEARLMDIPELPRTNVVLADDFRENYMEGVMEEVKRADQIRNEEGAMNMNLLPALKDGSTAAAKAFSTFIPGSSMITHLMDGSMITDPFGRSDASGIFSDFPEFDDEELVIDPDTRLLQRKYTHGQRLNTDTNECSVLRIAMSTIGEADEGNLDTEVLLEAISMDIWDSNLKYTSNLPINEQLNLPEGKPNTQETVNGQLEGITVYNRTHEKENEKKIERRDVKPALIETLKVQTSVSTTSSSGASTPVNKIKQRLVHRASMSPDSGRAAQRAIQKHFGATPSCEIKVKCMVGGRIAVSPELEPTIRRDVSELASELQAASATAEKTKQLTRRLWPASGITRVCACLTSLYLLQGDMSQVQTTISAWLNCFDPTAQHEDPEGSDGSIENMSEITNTPATTVGFARGEALVDGDGLPLTRGDWNLVRTLVSVYFAIWAAGSKLHLHPLNPKDHGNGEFCRLYESEMGITMSLEPRHRWDNDDDENEMEPATADEAEAFVVKYGVYINPDLAAEVCNLRQFTGALKIVLDEVVSGADMEDTCDEIVSWISEKETDKAFSALKERDSLCLFLHLLGMLLNKCPQDAVEMCVSKYPVIYPWNIEQAVFGTDLDWESTDENGTRDILKPTAVTQTSIYFRYLVRLLEEKGNEAGKDRQVVSRCLELCFAGDGVLGDLFDQNERPSRIAWVAALVRQPDKFSYDHSQCWKMFADSNAFPALMELTMLSLRDETNAAVVKRGLNELSELVTLITTSNELFLFDAVFERVAVLPHSSEECLSKILNQIHASVSIENRNERLCSAVIHALLNSVNLNYGMRLLARYPLLFAATPLQTYHTIVETHVLTERQKHEIVQILEIVDTNVWASYKEDVSATSSVSFAPQLTAILQLETGTLAPAMSREQFELWETKCKQYDGETTIHRQNKVEEMGIDVGPLCRPISPRRGNKHRVDPRMSLSAVPMASRSFEYRNSDWGGEVQLHDSTCGTCDLPVVIISDANTNLDVALLPCGHAFHESCLEDESCPLCLEANLYTLDCF</sequence>
<dbReference type="EMBL" id="JASMQC010000006">
    <property type="protein sequence ID" value="KAK1944136.1"/>
    <property type="molecule type" value="Genomic_DNA"/>
</dbReference>
<comment type="caution">
    <text evidence="4">The sequence shown here is derived from an EMBL/GenBank/DDBJ whole genome shotgun (WGS) entry which is preliminary data.</text>
</comment>
<dbReference type="InterPro" id="IPR015943">
    <property type="entry name" value="WD40/YVTN_repeat-like_dom_sf"/>
</dbReference>
<dbReference type="SMART" id="SM00184">
    <property type="entry name" value="RING"/>
    <property type="match status" value="1"/>
</dbReference>
<organism evidence="4 5">
    <name type="scientific">Phytophthora citrophthora</name>
    <dbReference type="NCBI Taxonomy" id="4793"/>
    <lineage>
        <taxon>Eukaryota</taxon>
        <taxon>Sar</taxon>
        <taxon>Stramenopiles</taxon>
        <taxon>Oomycota</taxon>
        <taxon>Peronosporomycetes</taxon>
        <taxon>Peronosporales</taxon>
        <taxon>Peronosporaceae</taxon>
        <taxon>Phytophthora</taxon>
    </lineage>
</organism>
<dbReference type="PANTHER" id="PTHR23287">
    <property type="entry name" value="RUBY-EYE2-LIKE PROTEIN"/>
    <property type="match status" value="1"/>
</dbReference>
<keyword evidence="1" id="KW-0863">Zinc-finger</keyword>
<dbReference type="SUPFAM" id="SSF50978">
    <property type="entry name" value="WD40 repeat-like"/>
    <property type="match status" value="1"/>
</dbReference>
<dbReference type="PROSITE" id="PS50089">
    <property type="entry name" value="ZF_RING_2"/>
    <property type="match status" value="1"/>
</dbReference>
<evidence type="ECO:0000259" key="3">
    <source>
        <dbReference type="PROSITE" id="PS50089"/>
    </source>
</evidence>
<keyword evidence="1" id="KW-0862">Zinc</keyword>
<gene>
    <name evidence="4" type="ORF">P3T76_004048</name>
</gene>
<feature type="domain" description="RING-type" evidence="3">
    <location>
        <begin position="1560"/>
        <end position="1601"/>
    </location>
</feature>
<reference evidence="4" key="1">
    <citation type="submission" date="2023-08" db="EMBL/GenBank/DDBJ databases">
        <title>Reference Genome Resource for the Citrus Pathogen Phytophthora citrophthora.</title>
        <authorList>
            <person name="Moller H."/>
            <person name="Coetzee B."/>
            <person name="Rose L.J."/>
            <person name="Van Niekerk J.M."/>
        </authorList>
    </citation>
    <scope>NUCLEOTIDE SEQUENCE</scope>
    <source>
        <strain evidence="4">STE-U-9442</strain>
    </source>
</reference>
<evidence type="ECO:0000313" key="5">
    <source>
        <dbReference type="Proteomes" id="UP001259832"/>
    </source>
</evidence>
<proteinExistence type="predicted"/>
<dbReference type="GO" id="GO:0008270">
    <property type="term" value="F:zinc ion binding"/>
    <property type="evidence" value="ECO:0007669"/>
    <property type="project" value="UniProtKB-KW"/>
</dbReference>
<evidence type="ECO:0000256" key="1">
    <source>
        <dbReference type="PROSITE-ProRule" id="PRU00175"/>
    </source>
</evidence>
<evidence type="ECO:0000256" key="2">
    <source>
        <dbReference type="SAM" id="MobiDB-lite"/>
    </source>
</evidence>